<evidence type="ECO:0000313" key="2">
    <source>
        <dbReference type="EMBL" id="QFY44753.1"/>
    </source>
</evidence>
<reference evidence="2 3" key="1">
    <citation type="submission" date="2019-09" db="EMBL/GenBank/DDBJ databases">
        <title>Ecophysiology of the spiral-shaped methanotroph Methylospira mobilis as revealed by the complete genome sequence.</title>
        <authorList>
            <person name="Oshkin I.Y."/>
            <person name="Dedysh S.N."/>
            <person name="Miroshnikov K."/>
            <person name="Danilova O.V."/>
            <person name="Hakobyan A."/>
            <person name="Liesack W."/>
        </authorList>
    </citation>
    <scope>NUCLEOTIDE SEQUENCE [LARGE SCALE GENOMIC DNA]</scope>
    <source>
        <strain evidence="2 3">Shm1</strain>
    </source>
</reference>
<feature type="transmembrane region" description="Helical" evidence="1">
    <location>
        <begin position="20"/>
        <end position="41"/>
    </location>
</feature>
<gene>
    <name evidence="2" type="primary">haoB</name>
    <name evidence="2" type="ORF">F6R98_20725</name>
</gene>
<keyword evidence="1" id="KW-1133">Transmembrane helix</keyword>
<keyword evidence="1" id="KW-0472">Membrane</keyword>
<dbReference type="NCBIfam" id="TIGR04392">
    <property type="entry name" value="haoB_nitrify"/>
    <property type="match status" value="1"/>
</dbReference>
<dbReference type="OrthoDB" id="9781003at2"/>
<dbReference type="InterPro" id="IPR030891">
    <property type="entry name" value="HaoB_nitrify"/>
</dbReference>
<keyword evidence="1" id="KW-0812">Transmembrane</keyword>
<sequence>MDKRSASVGAGHGFRKSISVRLLIGLICLTAGAWILGLAIIERLPSALTAEKTGEQIAGEPGFPALGGHYSAERIDHYRLRQGEEVSFPLDAVSYRAADGERRRAVLYPGLNAEAVETGPDALFSRRELWANAMEALNRHAEANALFLTWWDNAQRIDWFTGRAAWAGAPIATAFAARSERKLWAELAGPFAGDETRLRQLARWLTMNAHDALAEMAATLPAATPVYFLVCLDDLARLAEIERLAGKKPAIEAAQFPRAGDIHAQIAEVKRWAQEKGSGSYLIQNTPGSGIRAWRIENAETGETLLAKLLPFTGSLENPLAELETVYQSPQASYLTVFRWNR</sequence>
<evidence type="ECO:0000313" key="3">
    <source>
        <dbReference type="Proteomes" id="UP000325755"/>
    </source>
</evidence>
<organism evidence="2 3">
    <name type="scientific">Candidatus Methylospira mobilis</name>
    <dbReference type="NCBI Taxonomy" id="1808979"/>
    <lineage>
        <taxon>Bacteria</taxon>
        <taxon>Pseudomonadati</taxon>
        <taxon>Pseudomonadota</taxon>
        <taxon>Gammaproteobacteria</taxon>
        <taxon>Methylococcales</taxon>
        <taxon>Methylococcaceae</taxon>
        <taxon>Candidatus Methylospira</taxon>
    </lineage>
</organism>
<dbReference type="Proteomes" id="UP000325755">
    <property type="component" value="Chromosome"/>
</dbReference>
<dbReference type="KEGG" id="mmob:F6R98_20725"/>
<accession>A0A5Q0BLN7</accession>
<dbReference type="AlphaFoldDB" id="A0A5Q0BLN7"/>
<proteinExistence type="predicted"/>
<keyword evidence="3" id="KW-1185">Reference proteome</keyword>
<protein>
    <submittedName>
        <fullName evidence="2">Hydroxylamine oxidation protein HaoB</fullName>
    </submittedName>
</protein>
<evidence type="ECO:0000256" key="1">
    <source>
        <dbReference type="SAM" id="Phobius"/>
    </source>
</evidence>
<dbReference type="RefSeq" id="WP_153250718.1">
    <property type="nucleotide sequence ID" value="NZ_CP044205.1"/>
</dbReference>
<dbReference type="EMBL" id="CP044205">
    <property type="protein sequence ID" value="QFY44753.1"/>
    <property type="molecule type" value="Genomic_DNA"/>
</dbReference>
<dbReference type="InParanoid" id="A0A5Q0BLN7"/>
<name>A0A5Q0BLN7_9GAMM</name>